<dbReference type="OrthoDB" id="9805177at2"/>
<dbReference type="Proteomes" id="UP000254280">
    <property type="component" value="Unassembled WGS sequence"/>
</dbReference>
<gene>
    <name evidence="1" type="ORF">NCTC10699_02034</name>
</gene>
<accession>A0A379B6X5</accession>
<dbReference type="Pfam" id="PF01081">
    <property type="entry name" value="Aldolase"/>
    <property type="match status" value="1"/>
</dbReference>
<organism evidence="1 2">
    <name type="scientific">[Pasteurella] mairii</name>
    <dbReference type="NCBI Taxonomy" id="757"/>
    <lineage>
        <taxon>Bacteria</taxon>
        <taxon>Pseudomonadati</taxon>
        <taxon>Pseudomonadota</taxon>
        <taxon>Gammaproteobacteria</taxon>
        <taxon>Pasteurellales</taxon>
        <taxon>Pasteurellaceae</taxon>
    </lineage>
</organism>
<keyword evidence="2" id="KW-1185">Reference proteome</keyword>
<dbReference type="EMBL" id="UGSS01000002">
    <property type="protein sequence ID" value="SUB34373.1"/>
    <property type="molecule type" value="Genomic_DNA"/>
</dbReference>
<protein>
    <submittedName>
        <fullName evidence="1">Keto-hydroxyglutarate-aldolase/keto-deoxy-phosphogluconate aldolase</fullName>
    </submittedName>
</protein>
<evidence type="ECO:0000313" key="1">
    <source>
        <dbReference type="EMBL" id="SUB34373.1"/>
    </source>
</evidence>
<dbReference type="SUPFAM" id="SSF51569">
    <property type="entry name" value="Aldolase"/>
    <property type="match status" value="1"/>
</dbReference>
<dbReference type="AlphaFoldDB" id="A0A379B6X5"/>
<evidence type="ECO:0000313" key="2">
    <source>
        <dbReference type="Proteomes" id="UP000254280"/>
    </source>
</evidence>
<dbReference type="GO" id="GO:0016829">
    <property type="term" value="F:lyase activity"/>
    <property type="evidence" value="ECO:0007669"/>
    <property type="project" value="InterPro"/>
</dbReference>
<reference evidence="1 2" key="1">
    <citation type="submission" date="2018-06" db="EMBL/GenBank/DDBJ databases">
        <authorList>
            <consortium name="Pathogen Informatics"/>
            <person name="Doyle S."/>
        </authorList>
    </citation>
    <scope>NUCLEOTIDE SEQUENCE [LARGE SCALE GENOMIC DNA]</scope>
    <source>
        <strain evidence="1 2">NCTC10699</strain>
    </source>
</reference>
<dbReference type="Gene3D" id="3.20.20.70">
    <property type="entry name" value="Aldolase class I"/>
    <property type="match status" value="1"/>
</dbReference>
<proteinExistence type="predicted"/>
<name>A0A379B6X5_9PAST</name>
<dbReference type="InterPro" id="IPR000887">
    <property type="entry name" value="Aldlse_KDPG_KHG"/>
</dbReference>
<sequence length="92" mass="10121">MKKLTALDILTTSPIVPVIAIQQIKDAIPLAQALVNVGVKVLEVPLSARLQGKNEIQATQKGHQPVKSSNIKVQLSRKHYFQFKQTKNGLIP</sequence>
<dbReference type="InterPro" id="IPR013785">
    <property type="entry name" value="Aldolase_TIM"/>
</dbReference>